<name>A0A197K743_9FUNG</name>
<proteinExistence type="predicted"/>
<dbReference type="Proteomes" id="UP000078512">
    <property type="component" value="Unassembled WGS sequence"/>
</dbReference>
<dbReference type="EMBL" id="KV442024">
    <property type="protein sequence ID" value="OAQ32531.1"/>
    <property type="molecule type" value="Genomic_DNA"/>
</dbReference>
<dbReference type="OrthoDB" id="2437965at2759"/>
<organism evidence="1 2">
    <name type="scientific">Linnemannia elongata AG-77</name>
    <dbReference type="NCBI Taxonomy" id="1314771"/>
    <lineage>
        <taxon>Eukaryota</taxon>
        <taxon>Fungi</taxon>
        <taxon>Fungi incertae sedis</taxon>
        <taxon>Mucoromycota</taxon>
        <taxon>Mortierellomycotina</taxon>
        <taxon>Mortierellomycetes</taxon>
        <taxon>Mortierellales</taxon>
        <taxon>Mortierellaceae</taxon>
        <taxon>Linnemannia</taxon>
    </lineage>
</organism>
<protein>
    <recommendedName>
        <fullName evidence="3">F-box domain-containing protein</fullName>
    </recommendedName>
</protein>
<accession>A0A197K743</accession>
<dbReference type="Gene3D" id="3.80.10.10">
    <property type="entry name" value="Ribonuclease Inhibitor"/>
    <property type="match status" value="1"/>
</dbReference>
<dbReference type="InterPro" id="IPR032675">
    <property type="entry name" value="LRR_dom_sf"/>
</dbReference>
<dbReference type="SUPFAM" id="SSF52047">
    <property type="entry name" value="RNI-like"/>
    <property type="match status" value="1"/>
</dbReference>
<reference evidence="1 2" key="1">
    <citation type="submission" date="2016-05" db="EMBL/GenBank/DDBJ databases">
        <title>Genome sequencing reveals origins of a unique bacterial endosymbiosis in the earliest lineages of terrestrial Fungi.</title>
        <authorList>
            <consortium name="DOE Joint Genome Institute"/>
            <person name="Uehling J."/>
            <person name="Gryganskyi A."/>
            <person name="Hameed K."/>
            <person name="Tschaplinski T."/>
            <person name="Misztal P."/>
            <person name="Wu S."/>
            <person name="Desiro A."/>
            <person name="Vande Pol N."/>
            <person name="Du Z.-Y."/>
            <person name="Zienkiewicz A."/>
            <person name="Zienkiewicz K."/>
            <person name="Morin E."/>
            <person name="Tisserant E."/>
            <person name="Splivallo R."/>
            <person name="Hainaut M."/>
            <person name="Henrissat B."/>
            <person name="Ohm R."/>
            <person name="Kuo A."/>
            <person name="Yan J."/>
            <person name="Lipzen A."/>
            <person name="Nolan M."/>
            <person name="Labutti K."/>
            <person name="Barry K."/>
            <person name="Goldstein A."/>
            <person name="Labbe J."/>
            <person name="Schadt C."/>
            <person name="Tuskan G."/>
            <person name="Grigoriev I."/>
            <person name="Martin F."/>
            <person name="Vilgalys R."/>
            <person name="Bonito G."/>
        </authorList>
    </citation>
    <scope>NUCLEOTIDE SEQUENCE [LARGE SCALE GENOMIC DNA]</scope>
    <source>
        <strain evidence="1 2">AG-77</strain>
    </source>
</reference>
<evidence type="ECO:0000313" key="1">
    <source>
        <dbReference type="EMBL" id="OAQ32531.1"/>
    </source>
</evidence>
<evidence type="ECO:0000313" key="2">
    <source>
        <dbReference type="Proteomes" id="UP000078512"/>
    </source>
</evidence>
<evidence type="ECO:0008006" key="3">
    <source>
        <dbReference type="Google" id="ProtNLM"/>
    </source>
</evidence>
<dbReference type="AlphaFoldDB" id="A0A197K743"/>
<keyword evidence="2" id="KW-1185">Reference proteome</keyword>
<gene>
    <name evidence="1" type="ORF">K457DRAFT_16096</name>
</gene>
<sequence>MNSTAPTRNPFDLPELILHLSQFVTDGDAISCALVSQTWTDHFVSVIWYKVDFNTRPRFADLSPAIILKHGHHIRVIKNAKTLPHINALAHPSINKLTNLHIETATSSLQNIRAHEIIFRNNHSLGKLDICAASVPTNKQDSLAHYVSAPALSPSPLHGSSKLTNLKLDNLIMTHDTLVAVLRICPSLSKLQLFSTDIIGDPTTTSALPYQHTGIKAFGSPLNRVFPTYSNGFSLLSHFPNLTTLCAWNYDRNFMVPAIRIKKELAQYCPGVTRFHLADSTGALVTDFLTTIANKDVDEFVFRSRHTSLELINTVLLHQKTMRTVMPYCPEECLDQDKNEVAPVSNYLQESSQLLQLIPRGCPELETLDIYFHEMDMDDVEAEEWACKNLMTLRMRIKGLDTAEKILKVIALWRKGCWRRWQKKAGTPVVTSEKEDETDMSIEARVARHLLKFDRLWTVWLGYQTWTPI</sequence>